<accession>A0A915DMW4</accession>
<dbReference type="InterPro" id="IPR013783">
    <property type="entry name" value="Ig-like_fold"/>
</dbReference>
<feature type="signal peptide" evidence="8">
    <location>
        <begin position="1"/>
        <end position="23"/>
    </location>
</feature>
<keyword evidence="2 7" id="KW-0812">Transmembrane</keyword>
<keyword evidence="5 7" id="KW-1133">Transmembrane helix</keyword>
<evidence type="ECO:0000259" key="9">
    <source>
        <dbReference type="Pfam" id="PF22898"/>
    </source>
</evidence>
<evidence type="ECO:0000256" key="6">
    <source>
        <dbReference type="ARBA" id="ARBA00023136"/>
    </source>
</evidence>
<evidence type="ECO:0000256" key="2">
    <source>
        <dbReference type="ARBA" id="ARBA00022692"/>
    </source>
</evidence>
<keyword evidence="4" id="KW-0256">Endoplasmic reticulum</keyword>
<evidence type="ECO:0000256" key="3">
    <source>
        <dbReference type="ARBA" id="ARBA00022729"/>
    </source>
</evidence>
<dbReference type="Gene3D" id="2.60.40.10">
    <property type="entry name" value="Immunoglobulins"/>
    <property type="match status" value="1"/>
</dbReference>
<dbReference type="InterPro" id="IPR008969">
    <property type="entry name" value="CarboxyPept-like_regulatory"/>
</dbReference>
<proteinExistence type="predicted"/>
<evidence type="ECO:0000256" key="4">
    <source>
        <dbReference type="ARBA" id="ARBA00022824"/>
    </source>
</evidence>
<dbReference type="SUPFAM" id="SSF49464">
    <property type="entry name" value="Carboxypeptidase regulatory domain-like"/>
    <property type="match status" value="1"/>
</dbReference>
<dbReference type="WBParaSite" id="jg21140">
    <property type="protein sequence ID" value="jg21140"/>
    <property type="gene ID" value="jg21140"/>
</dbReference>
<dbReference type="Proteomes" id="UP000887574">
    <property type="component" value="Unplaced"/>
</dbReference>
<dbReference type="Pfam" id="PF23194">
    <property type="entry name" value="NOMO_5th"/>
    <property type="match status" value="1"/>
</dbReference>
<evidence type="ECO:0000259" key="13">
    <source>
        <dbReference type="Pfam" id="PF23194"/>
    </source>
</evidence>
<dbReference type="InterPro" id="IPR055075">
    <property type="entry name" value="NOMO-like_N"/>
</dbReference>
<feature type="domain" description="NOMO-like N-terminal beta-sandwich" evidence="9">
    <location>
        <begin position="29"/>
        <end position="114"/>
    </location>
</feature>
<organism evidence="14 15">
    <name type="scientific">Ditylenchus dipsaci</name>
    <dbReference type="NCBI Taxonomy" id="166011"/>
    <lineage>
        <taxon>Eukaryota</taxon>
        <taxon>Metazoa</taxon>
        <taxon>Ecdysozoa</taxon>
        <taxon>Nematoda</taxon>
        <taxon>Chromadorea</taxon>
        <taxon>Rhabditida</taxon>
        <taxon>Tylenchina</taxon>
        <taxon>Tylenchomorpha</taxon>
        <taxon>Sphaerularioidea</taxon>
        <taxon>Anguinidae</taxon>
        <taxon>Anguininae</taxon>
        <taxon>Ditylenchus</taxon>
    </lineage>
</organism>
<name>A0A915DMW4_9BILA</name>
<feature type="domain" description="NOMO second beta-sandwich" evidence="11">
    <location>
        <begin position="117"/>
        <end position="202"/>
    </location>
</feature>
<evidence type="ECO:0000256" key="8">
    <source>
        <dbReference type="SAM" id="SignalP"/>
    </source>
</evidence>
<dbReference type="AlphaFoldDB" id="A0A915DMW4"/>
<dbReference type="InterPro" id="IPR056319">
    <property type="entry name" value="NOMO_7th"/>
</dbReference>
<feature type="domain" description="NOMO seventh transthyretin-like" evidence="12">
    <location>
        <begin position="568"/>
        <end position="620"/>
    </location>
</feature>
<feature type="chain" id="PRO_5036857251" evidence="8">
    <location>
        <begin position="24"/>
        <end position="1168"/>
    </location>
</feature>
<sequence>MIRPRFIILGFLISLFTPHFADSKVICEGFVKVPANIPLDLSKIQVTLLTKEGNLKYESSCNPQNGYFMVPVYNKGRFKLKVNAPEGWLFEPEVQEIVIDDENNATKCSEEIIFSLSGFTISGSVLSGGTATKGPENFKLTLFDEGGKSVSTALTDAAGNYKFTVEPGNYMVSTDQDSSQCIDRGKVSVEAINAPVLVKPDIAISGYNLKVVVKNTNGSPLPEANVVLASNINVHFENSPINSEKPKSHQDGSKWLYVLKTDKTGVAQFYCLPPEKYSVRATFSNDFLDVNFEPEEQFVKISVKADEAVLKASSFNIRGKVASGSTPVEGAGIAVNGVKKAVTDVKGNFQLVKLEEGTYSLTASKKHFEFAELKKELSFGYMSPLNFAIERLAVCGVVEFDSIDSKSSNEKDSTVQLLVKLQGHQDVFKTIKVTRKDNQFCQMLPPGNYLIMPSQTSLSFAPKSKQVNLRISPQLDVRFTQFKAIISGKVNCFENCKNVMVRILSEGKVVQEVFTSSVFKFSDVPAGKYLVKINDDYSIWWKQNEQDVQVVDKDVEDVTFQQSGYVQEIKTSHAAEMIYSEVSKGKNSAAKTVNLVEGLNKIYFESSGTYSYTLHSCHQLFSPSKSNQLTVPSGERLILDAVKTQQSVSILTNEPSTEEKFKILISDTTVNQPKEVVVEETSVTSRNNHSFVFNVDTNAVGHKFLIAPQSQKYLFRPLVVEYKFDGECASNIAVFKAEVGKFIQGVVKPAVSGVQVTATAKNNLPALSGQTDSSGHYSVGPVWNVEDYVISVQKDGYDFIKEKTNPLIFKSTKLSHLKISFLDSETKKPLPEVLVSLSGSVDYRSNSIVDHTGVINYIGLPAGEYYLQSVLQEYKFDATSTKVVVKEGETLELTLFANKFAYSAFGVVTTINKKPIGQVVHVEAVSQQCNNHQEEDSSNPKNSEFRIRGLRPDCLYKVTLKDENSQKINSYPPSIDVITQNQDIHGINFIVIPEQKVQNTVFGKITFEGLGPPAASYRIVLSAASGESTIHEVLVKSPVTVFMFSNISLNQGSLYTVGFDHLEAKKFKIDQSTATTSFVAEPNFQYIKLVVKQERKMAEVEVSSANYFGFALLLLITLAFLNQSKTKIIVDRVRTFCQRIINYKATNSINQDNGQGEGGDRRRKTKKT</sequence>
<evidence type="ECO:0000259" key="12">
    <source>
        <dbReference type="Pfam" id="PF23141"/>
    </source>
</evidence>
<evidence type="ECO:0000256" key="7">
    <source>
        <dbReference type="SAM" id="Phobius"/>
    </source>
</evidence>
<dbReference type="PANTHER" id="PTHR23303:SF14">
    <property type="entry name" value="BOS COMPLEX SUBUNIT NOMO1-RELATED"/>
    <property type="match status" value="1"/>
</dbReference>
<dbReference type="Gene3D" id="2.60.40.1120">
    <property type="entry name" value="Carboxypeptidase-like, regulatory domain"/>
    <property type="match status" value="1"/>
</dbReference>
<dbReference type="InterPro" id="IPR056190">
    <property type="entry name" value="NOMO_5th"/>
</dbReference>
<reference evidence="15" key="1">
    <citation type="submission" date="2022-11" db="UniProtKB">
        <authorList>
            <consortium name="WormBaseParasite"/>
        </authorList>
    </citation>
    <scope>IDENTIFICATION</scope>
</reference>
<dbReference type="InterPro" id="IPR051417">
    <property type="entry name" value="SDr/BOS_complex"/>
</dbReference>
<dbReference type="Pfam" id="PF22902">
    <property type="entry name" value="NOMO1-like_9th"/>
    <property type="match status" value="1"/>
</dbReference>
<evidence type="ECO:0000313" key="15">
    <source>
        <dbReference type="WBParaSite" id="jg21140"/>
    </source>
</evidence>
<feature type="domain" description="NOMO-like ninth beta-sandwich" evidence="10">
    <location>
        <begin position="740"/>
        <end position="810"/>
    </location>
</feature>
<dbReference type="PANTHER" id="PTHR23303">
    <property type="entry name" value="CARBOXYPEPTIDASE REGULATORY REGION-CONTAINING"/>
    <property type="match status" value="1"/>
</dbReference>
<keyword evidence="3 8" id="KW-0732">Signal</keyword>
<keyword evidence="14" id="KW-1185">Reference proteome</keyword>
<dbReference type="SUPFAM" id="SSF49478">
    <property type="entry name" value="Cna protein B-type domain"/>
    <property type="match status" value="1"/>
</dbReference>
<comment type="subcellular location">
    <subcellularLocation>
        <location evidence="1">Endoplasmic reticulum membrane</location>
        <topology evidence="1">Single-pass type I membrane protein</topology>
    </subcellularLocation>
</comment>
<evidence type="ECO:0000256" key="5">
    <source>
        <dbReference type="ARBA" id="ARBA00022989"/>
    </source>
</evidence>
<dbReference type="Pfam" id="PF22898">
    <property type="entry name" value="NOMO1-like_1st"/>
    <property type="match status" value="1"/>
</dbReference>
<feature type="domain" description="NOMO fifth transthyretin-like" evidence="13">
    <location>
        <begin position="394"/>
        <end position="479"/>
    </location>
</feature>
<protein>
    <submittedName>
        <fullName evidence="15">Nodal modulator 1</fullName>
    </submittedName>
</protein>
<evidence type="ECO:0000256" key="1">
    <source>
        <dbReference type="ARBA" id="ARBA00004115"/>
    </source>
</evidence>
<evidence type="ECO:0000259" key="10">
    <source>
        <dbReference type="Pfam" id="PF22902"/>
    </source>
</evidence>
<feature type="transmembrane region" description="Helical" evidence="7">
    <location>
        <begin position="1105"/>
        <end position="1122"/>
    </location>
</feature>
<evidence type="ECO:0000259" key="11">
    <source>
        <dbReference type="Pfam" id="PF22904"/>
    </source>
</evidence>
<dbReference type="InterPro" id="IPR055073">
    <property type="entry name" value="NOMO1-like_9th"/>
</dbReference>
<dbReference type="InterPro" id="IPR055074">
    <property type="entry name" value="NOMO1-3_2nd"/>
</dbReference>
<dbReference type="Pfam" id="PF23141">
    <property type="entry name" value="Ig_NOMO"/>
    <property type="match status" value="1"/>
</dbReference>
<dbReference type="GO" id="GO:0005789">
    <property type="term" value="C:endoplasmic reticulum membrane"/>
    <property type="evidence" value="ECO:0007669"/>
    <property type="project" value="UniProtKB-SubCell"/>
</dbReference>
<keyword evidence="6 7" id="KW-0472">Membrane</keyword>
<evidence type="ECO:0000313" key="14">
    <source>
        <dbReference type="Proteomes" id="UP000887574"/>
    </source>
</evidence>
<dbReference type="Pfam" id="PF22904">
    <property type="entry name" value="NOMO1-like_2nd"/>
    <property type="match status" value="1"/>
</dbReference>